<name>A0A853KUM1_9PROT</name>
<accession>A0A853KUM1</accession>
<dbReference type="SUPFAM" id="SSF51735">
    <property type="entry name" value="NAD(P)-binding Rossmann-fold domains"/>
    <property type="match status" value="1"/>
</dbReference>
<dbReference type="EMBL" id="JPVZ01000014">
    <property type="protein sequence ID" value="OAZ07817.1"/>
    <property type="molecule type" value="Genomic_DNA"/>
</dbReference>
<organism evidence="3 4">
    <name type="scientific">Thalassospira tepidiphila MCCC 1A03514</name>
    <dbReference type="NCBI Taxonomy" id="1177930"/>
    <lineage>
        <taxon>Bacteria</taxon>
        <taxon>Pseudomonadati</taxon>
        <taxon>Pseudomonadota</taxon>
        <taxon>Alphaproteobacteria</taxon>
        <taxon>Rhodospirillales</taxon>
        <taxon>Thalassospiraceae</taxon>
        <taxon>Thalassospira</taxon>
    </lineage>
</organism>
<evidence type="ECO:0000259" key="1">
    <source>
        <dbReference type="Pfam" id="PF01408"/>
    </source>
</evidence>
<dbReference type="GO" id="GO:0000166">
    <property type="term" value="F:nucleotide binding"/>
    <property type="evidence" value="ECO:0007669"/>
    <property type="project" value="InterPro"/>
</dbReference>
<sequence>MSKQTSLGRRLRLGMVGGGQGAFIGAVHRIAARLDDRYELVAGALSSKPDVAAASAAELFIDSDRSYASFEDMAKQEAAREDGIDVCAIVTPNHLHFPAAMAMLDAGIHVICDKPLCMTVDEAEKIAAKVKETGLLFALTHNYTAYPMVREARQMVADGKLGNIRLVQVEYPQGWMATRVEDTDNKQANWRADPAKAGMGGALGDIGTHAHNLANFVSGMTPSELCADVDAIVEGRKLDDNVQILMRYENGARGMLWASQVAIGHENGLRLRIYGDKGGLEWAQEHPNHMHFRPLDGRPELLTRGGAGIGAEGLHGVRVPPGHPEGYLEGFANLYTDFADQLVAHLTNGKADAAAMLVPGVKEGLEGMKFVEAVVRSGRDGAVWVKM</sequence>
<reference evidence="3 4" key="1">
    <citation type="submission" date="2014-07" db="EMBL/GenBank/DDBJ databases">
        <title>Draft genome sequence of Thalassospira tepidiphila 1-1B.</title>
        <authorList>
            <person name="Lai Q."/>
            <person name="Shao Z."/>
        </authorList>
    </citation>
    <scope>NUCLEOTIDE SEQUENCE [LARGE SCALE GENOMIC DNA]</scope>
    <source>
        <strain evidence="3 4">MCCC 1A03514</strain>
    </source>
</reference>
<gene>
    <name evidence="3" type="ORF">TH4_20490</name>
</gene>
<dbReference type="PANTHER" id="PTHR43708">
    <property type="entry name" value="CONSERVED EXPRESSED OXIDOREDUCTASE (EUROFUNG)"/>
    <property type="match status" value="1"/>
</dbReference>
<proteinExistence type="predicted"/>
<dbReference type="SUPFAM" id="SSF55347">
    <property type="entry name" value="Glyceraldehyde-3-phosphate dehydrogenase-like, C-terminal domain"/>
    <property type="match status" value="1"/>
</dbReference>
<comment type="caution">
    <text evidence="3">The sequence shown here is derived from an EMBL/GenBank/DDBJ whole genome shotgun (WGS) entry which is preliminary data.</text>
</comment>
<feature type="domain" description="GFO/IDH/MocA-like oxidoreductase" evidence="2">
    <location>
        <begin position="149"/>
        <end position="281"/>
    </location>
</feature>
<dbReference type="Gene3D" id="3.30.360.10">
    <property type="entry name" value="Dihydrodipicolinate Reductase, domain 2"/>
    <property type="match status" value="1"/>
</dbReference>
<protein>
    <submittedName>
        <fullName evidence="3">Oxidoreductase</fullName>
    </submittedName>
</protein>
<dbReference type="RefSeq" id="WP_064782485.1">
    <property type="nucleotide sequence ID" value="NZ_JPVZ01000014.1"/>
</dbReference>
<dbReference type="Pfam" id="PF22725">
    <property type="entry name" value="GFO_IDH_MocA_C3"/>
    <property type="match status" value="1"/>
</dbReference>
<dbReference type="PANTHER" id="PTHR43708:SF3">
    <property type="entry name" value="OXIDOREDUCTASE"/>
    <property type="match status" value="1"/>
</dbReference>
<dbReference type="InterPro" id="IPR051317">
    <property type="entry name" value="Gfo/Idh/MocA_oxidoreduct"/>
</dbReference>
<feature type="domain" description="Gfo/Idh/MocA-like oxidoreductase N-terminal" evidence="1">
    <location>
        <begin position="12"/>
        <end position="139"/>
    </location>
</feature>
<dbReference type="InterPro" id="IPR000683">
    <property type="entry name" value="Gfo/Idh/MocA-like_OxRdtase_N"/>
</dbReference>
<dbReference type="Gene3D" id="3.40.50.720">
    <property type="entry name" value="NAD(P)-binding Rossmann-like Domain"/>
    <property type="match status" value="1"/>
</dbReference>
<dbReference type="InterPro" id="IPR036291">
    <property type="entry name" value="NAD(P)-bd_dom_sf"/>
</dbReference>
<evidence type="ECO:0000259" key="2">
    <source>
        <dbReference type="Pfam" id="PF22725"/>
    </source>
</evidence>
<evidence type="ECO:0000313" key="3">
    <source>
        <dbReference type="EMBL" id="OAZ07817.1"/>
    </source>
</evidence>
<dbReference type="Pfam" id="PF01408">
    <property type="entry name" value="GFO_IDH_MocA"/>
    <property type="match status" value="1"/>
</dbReference>
<dbReference type="Proteomes" id="UP000094009">
    <property type="component" value="Unassembled WGS sequence"/>
</dbReference>
<evidence type="ECO:0000313" key="4">
    <source>
        <dbReference type="Proteomes" id="UP000094009"/>
    </source>
</evidence>
<dbReference type="InterPro" id="IPR055170">
    <property type="entry name" value="GFO_IDH_MocA-like_dom"/>
</dbReference>
<dbReference type="AlphaFoldDB" id="A0A853KUM1"/>